<keyword evidence="3" id="KW-1185">Reference proteome</keyword>
<name>A0A1C7LTX8_GRIFR</name>
<accession>A0A1C7LTX8</accession>
<comment type="caution">
    <text evidence="2">The sequence shown here is derived from an EMBL/GenBank/DDBJ whole genome shotgun (WGS) entry which is preliminary data.</text>
</comment>
<feature type="compositionally biased region" description="Low complexity" evidence="1">
    <location>
        <begin position="111"/>
        <end position="126"/>
    </location>
</feature>
<dbReference type="AlphaFoldDB" id="A0A1C7LTX8"/>
<reference evidence="2 3" key="1">
    <citation type="submission" date="2016-03" db="EMBL/GenBank/DDBJ databases">
        <title>Whole genome sequencing of Grifola frondosa 9006-11.</title>
        <authorList>
            <person name="Min B."/>
            <person name="Park H."/>
            <person name="Kim J.-G."/>
            <person name="Cho H."/>
            <person name="Oh Y.-L."/>
            <person name="Kong W.-S."/>
            <person name="Choi I.-G."/>
        </authorList>
    </citation>
    <scope>NUCLEOTIDE SEQUENCE [LARGE SCALE GENOMIC DNA]</scope>
    <source>
        <strain evidence="2 3">9006-11</strain>
    </source>
</reference>
<proteinExistence type="predicted"/>
<organism evidence="2 3">
    <name type="scientific">Grifola frondosa</name>
    <name type="common">Maitake</name>
    <name type="synonym">Polyporus frondosus</name>
    <dbReference type="NCBI Taxonomy" id="5627"/>
    <lineage>
        <taxon>Eukaryota</taxon>
        <taxon>Fungi</taxon>
        <taxon>Dikarya</taxon>
        <taxon>Basidiomycota</taxon>
        <taxon>Agaricomycotina</taxon>
        <taxon>Agaricomycetes</taxon>
        <taxon>Polyporales</taxon>
        <taxon>Grifolaceae</taxon>
        <taxon>Grifola</taxon>
    </lineage>
</organism>
<protein>
    <submittedName>
        <fullName evidence="2">Uncharacterized protein</fullName>
    </submittedName>
</protein>
<feature type="compositionally biased region" description="Basic and acidic residues" evidence="1">
    <location>
        <begin position="129"/>
        <end position="146"/>
    </location>
</feature>
<gene>
    <name evidence="2" type="ORF">A0H81_13835</name>
</gene>
<evidence type="ECO:0000313" key="2">
    <source>
        <dbReference type="EMBL" id="OBZ66284.1"/>
    </source>
</evidence>
<feature type="region of interest" description="Disordered" evidence="1">
    <location>
        <begin position="97"/>
        <end position="146"/>
    </location>
</feature>
<dbReference type="Proteomes" id="UP000092993">
    <property type="component" value="Unassembled WGS sequence"/>
</dbReference>
<evidence type="ECO:0000256" key="1">
    <source>
        <dbReference type="SAM" id="MobiDB-lite"/>
    </source>
</evidence>
<evidence type="ECO:0000313" key="3">
    <source>
        <dbReference type="Proteomes" id="UP000092993"/>
    </source>
</evidence>
<dbReference type="EMBL" id="LUGG01000032">
    <property type="protein sequence ID" value="OBZ66284.1"/>
    <property type="molecule type" value="Genomic_DNA"/>
</dbReference>
<sequence>MKQSDLPKNFVPPPCGDVYVDVARASSVGTSLKPQSEPAAGCLQGLAWHVWYGKYGRGQRTWRVGEREAEGEEPRTPVMLLAGATLLRKFGSLFGHKGGDDLRLSGGTIKRGSVFSSFSPRPSVEVEGGEDKDGEQFPTEDEKAAQ</sequence>